<dbReference type="RefSeq" id="WP_167150529.1">
    <property type="nucleotide sequence ID" value="NZ_JAAMOX010000002.1"/>
</dbReference>
<feature type="site" description="Increases basicity of active site His" evidence="3">
    <location>
        <position position="140"/>
    </location>
</feature>
<feature type="domain" description="PglD N-terminal" evidence="4">
    <location>
        <begin position="4"/>
        <end position="82"/>
    </location>
</feature>
<dbReference type="PANTHER" id="PTHR43300:SF7">
    <property type="entry name" value="UDP-N-ACETYLBACILLOSAMINE N-ACETYLTRANSFERASE"/>
    <property type="match status" value="1"/>
</dbReference>
<evidence type="ECO:0000256" key="1">
    <source>
        <dbReference type="ARBA" id="ARBA00022679"/>
    </source>
</evidence>
<accession>A0A7X5TT08</accession>
<evidence type="ECO:0000313" key="6">
    <source>
        <dbReference type="Proteomes" id="UP000541033"/>
    </source>
</evidence>
<dbReference type="PANTHER" id="PTHR43300">
    <property type="entry name" value="ACETYLTRANSFERASE"/>
    <property type="match status" value="1"/>
</dbReference>
<keyword evidence="1 5" id="KW-0808">Transferase</keyword>
<comment type="caution">
    <text evidence="5">The sequence shown here is derived from an EMBL/GenBank/DDBJ whole genome shotgun (WGS) entry which is preliminary data.</text>
</comment>
<dbReference type="GO" id="GO:0016746">
    <property type="term" value="F:acyltransferase activity"/>
    <property type="evidence" value="ECO:0007669"/>
    <property type="project" value="UniProtKB-KW"/>
</dbReference>
<reference evidence="5 6" key="1">
    <citation type="submission" date="2020-02" db="EMBL/GenBank/DDBJ databases">
        <title>Sequencing the genomes of 1000 actinobacteria strains.</title>
        <authorList>
            <person name="Klenk H.-P."/>
        </authorList>
    </citation>
    <scope>NUCLEOTIDE SEQUENCE [LARGE SCALE GENOMIC DNA]</scope>
    <source>
        <strain evidence="5 6">DSM 27960</strain>
    </source>
</reference>
<name>A0A7X5TT08_9MICO</name>
<proteinExistence type="predicted"/>
<evidence type="ECO:0000259" key="4">
    <source>
        <dbReference type="Pfam" id="PF17836"/>
    </source>
</evidence>
<feature type="active site" description="Proton acceptor" evidence="3">
    <location>
        <position position="139"/>
    </location>
</feature>
<dbReference type="InterPro" id="IPR018357">
    <property type="entry name" value="Hexapep_transf_CS"/>
</dbReference>
<dbReference type="PROSITE" id="PS00101">
    <property type="entry name" value="HEXAPEP_TRANSFERASES"/>
    <property type="match status" value="1"/>
</dbReference>
<dbReference type="EMBL" id="JAAMOX010000002">
    <property type="protein sequence ID" value="NIH54111.1"/>
    <property type="molecule type" value="Genomic_DNA"/>
</dbReference>
<evidence type="ECO:0000313" key="5">
    <source>
        <dbReference type="EMBL" id="NIH54111.1"/>
    </source>
</evidence>
<dbReference type="Gene3D" id="3.40.50.20">
    <property type="match status" value="1"/>
</dbReference>
<dbReference type="NCBIfam" id="TIGR03570">
    <property type="entry name" value="NeuD_NnaD"/>
    <property type="match status" value="1"/>
</dbReference>
<dbReference type="InterPro" id="IPR020019">
    <property type="entry name" value="AcTrfase_PglD-like"/>
</dbReference>
<evidence type="ECO:0000256" key="3">
    <source>
        <dbReference type="PIRSR" id="PIRSR620019-1"/>
    </source>
</evidence>
<dbReference type="AlphaFoldDB" id="A0A7X5TT08"/>
<dbReference type="SUPFAM" id="SSF51161">
    <property type="entry name" value="Trimeric LpxA-like enzymes"/>
    <property type="match status" value="1"/>
</dbReference>
<organism evidence="5 6">
    <name type="scientific">Lysinibacter cavernae</name>
    <dbReference type="NCBI Taxonomy" id="1640652"/>
    <lineage>
        <taxon>Bacteria</taxon>
        <taxon>Bacillati</taxon>
        <taxon>Actinomycetota</taxon>
        <taxon>Actinomycetes</taxon>
        <taxon>Micrococcales</taxon>
        <taxon>Microbacteriaceae</taxon>
        <taxon>Lysinibacter</taxon>
    </lineage>
</organism>
<gene>
    <name evidence="5" type="ORF">FHX76_002007</name>
</gene>
<dbReference type="InterPro" id="IPR011004">
    <property type="entry name" value="Trimer_LpxA-like_sf"/>
</dbReference>
<sequence length="213" mass="22355">MSKRLIVAGAGGFGRELVQWVDSSPIFCRDNLISSVAFIDDSATDKVAGVKVLGSVDSFVPSVNDLFVCAIALPESRTRVVRILEDKGATFVPFVHDTAFVGSRSVLGAGVILCPKVLVSVDVTIGRHTHLNVGSSIGHDAVLGEFNTLSSNCFIGGNSKLGNNVFVGTSVTVSPRLNIADDVVLGAGSVVMRSVKRQGTTYGNPAKLIPKRV</sequence>
<keyword evidence="2" id="KW-0677">Repeat</keyword>
<keyword evidence="6" id="KW-1185">Reference proteome</keyword>
<keyword evidence="5" id="KW-0012">Acyltransferase</keyword>
<dbReference type="InterPro" id="IPR041561">
    <property type="entry name" value="PglD_N"/>
</dbReference>
<dbReference type="Pfam" id="PF17836">
    <property type="entry name" value="PglD_N"/>
    <property type="match status" value="1"/>
</dbReference>
<dbReference type="Proteomes" id="UP000541033">
    <property type="component" value="Unassembled WGS sequence"/>
</dbReference>
<dbReference type="CDD" id="cd03360">
    <property type="entry name" value="LbH_AT_putative"/>
    <property type="match status" value="1"/>
</dbReference>
<dbReference type="Gene3D" id="2.160.10.10">
    <property type="entry name" value="Hexapeptide repeat proteins"/>
    <property type="match status" value="1"/>
</dbReference>
<protein>
    <submittedName>
        <fullName evidence="5">Sugar O-acyltransferase (Sialic acid O-acetyltransferase NeuD family)</fullName>
    </submittedName>
</protein>
<evidence type="ECO:0000256" key="2">
    <source>
        <dbReference type="ARBA" id="ARBA00022737"/>
    </source>
</evidence>
<dbReference type="InterPro" id="IPR050179">
    <property type="entry name" value="Trans_hexapeptide_repeat"/>
</dbReference>